<gene>
    <name evidence="1" type="ORF">RchiOBHm_Chr7g0227441</name>
</gene>
<dbReference type="EMBL" id="PDCK01000045">
    <property type="protein sequence ID" value="PRQ20371.1"/>
    <property type="molecule type" value="Genomic_DNA"/>
</dbReference>
<protein>
    <submittedName>
        <fullName evidence="1">Uncharacterized protein</fullName>
    </submittedName>
</protein>
<keyword evidence="2" id="KW-1185">Reference proteome</keyword>
<evidence type="ECO:0000313" key="2">
    <source>
        <dbReference type="Proteomes" id="UP000238479"/>
    </source>
</evidence>
<sequence>MLKAVGGNAKCSRVSRFRPVHGVSPVSEASSRAVATYPWCWFVQMIRQERELKQGSFGALGWFSEFSDDSDSERRQVRYQN</sequence>
<reference evidence="1 2" key="1">
    <citation type="journal article" date="2018" name="Nat. Genet.">
        <title>The Rosa genome provides new insights in the design of modern roses.</title>
        <authorList>
            <person name="Bendahmane M."/>
        </authorList>
    </citation>
    <scope>NUCLEOTIDE SEQUENCE [LARGE SCALE GENOMIC DNA]</scope>
    <source>
        <strain evidence="2">cv. Old Blush</strain>
    </source>
</reference>
<dbReference type="Proteomes" id="UP000238479">
    <property type="component" value="Chromosome 7"/>
</dbReference>
<organism evidence="1 2">
    <name type="scientific">Rosa chinensis</name>
    <name type="common">China rose</name>
    <dbReference type="NCBI Taxonomy" id="74649"/>
    <lineage>
        <taxon>Eukaryota</taxon>
        <taxon>Viridiplantae</taxon>
        <taxon>Streptophyta</taxon>
        <taxon>Embryophyta</taxon>
        <taxon>Tracheophyta</taxon>
        <taxon>Spermatophyta</taxon>
        <taxon>Magnoliopsida</taxon>
        <taxon>eudicotyledons</taxon>
        <taxon>Gunneridae</taxon>
        <taxon>Pentapetalae</taxon>
        <taxon>rosids</taxon>
        <taxon>fabids</taxon>
        <taxon>Rosales</taxon>
        <taxon>Rosaceae</taxon>
        <taxon>Rosoideae</taxon>
        <taxon>Rosoideae incertae sedis</taxon>
        <taxon>Rosa</taxon>
    </lineage>
</organism>
<evidence type="ECO:0000313" key="1">
    <source>
        <dbReference type="EMBL" id="PRQ20371.1"/>
    </source>
</evidence>
<comment type="caution">
    <text evidence="1">The sequence shown here is derived from an EMBL/GenBank/DDBJ whole genome shotgun (WGS) entry which is preliminary data.</text>
</comment>
<dbReference type="Gramene" id="PRQ20371">
    <property type="protein sequence ID" value="PRQ20371"/>
    <property type="gene ID" value="RchiOBHm_Chr7g0227441"/>
</dbReference>
<accession>A0A2P6PEM3</accession>
<proteinExistence type="predicted"/>
<dbReference type="AlphaFoldDB" id="A0A2P6PEM3"/>
<name>A0A2P6PEM3_ROSCH</name>